<evidence type="ECO:0000256" key="1">
    <source>
        <dbReference type="SAM" id="MobiDB-lite"/>
    </source>
</evidence>
<gene>
    <name evidence="2" type="ORF">HNR23_004953</name>
</gene>
<proteinExistence type="predicted"/>
<sequence>MSRTGRDPVRGRPLDRRRAYRSWIRENHPDRGGDPVAFAEDLARWRRALGEPDTRTSEHGRESGGVRVFRAPRGPAGWVLRMLRRRAARHARARRLR</sequence>
<dbReference type="Proteomes" id="UP000546642">
    <property type="component" value="Unassembled WGS sequence"/>
</dbReference>
<dbReference type="RefSeq" id="WP_184079217.1">
    <property type="nucleotide sequence ID" value="NZ_JACHDS010000001.1"/>
</dbReference>
<name>A0A7W9YMI2_9ACTN</name>
<accession>A0A7W9YMI2</accession>
<dbReference type="EMBL" id="JACHDS010000001">
    <property type="protein sequence ID" value="MBB6174893.1"/>
    <property type="molecule type" value="Genomic_DNA"/>
</dbReference>
<evidence type="ECO:0000313" key="3">
    <source>
        <dbReference type="Proteomes" id="UP000546642"/>
    </source>
</evidence>
<organism evidence="2 3">
    <name type="scientific">Nocardiopsis mwathae</name>
    <dbReference type="NCBI Taxonomy" id="1472723"/>
    <lineage>
        <taxon>Bacteria</taxon>
        <taxon>Bacillati</taxon>
        <taxon>Actinomycetota</taxon>
        <taxon>Actinomycetes</taxon>
        <taxon>Streptosporangiales</taxon>
        <taxon>Nocardiopsidaceae</taxon>
        <taxon>Nocardiopsis</taxon>
    </lineage>
</organism>
<evidence type="ECO:0008006" key="4">
    <source>
        <dbReference type="Google" id="ProtNLM"/>
    </source>
</evidence>
<reference evidence="2 3" key="1">
    <citation type="submission" date="2020-08" db="EMBL/GenBank/DDBJ databases">
        <title>Sequencing the genomes of 1000 actinobacteria strains.</title>
        <authorList>
            <person name="Klenk H.-P."/>
        </authorList>
    </citation>
    <scope>NUCLEOTIDE SEQUENCE [LARGE SCALE GENOMIC DNA]</scope>
    <source>
        <strain evidence="2 3">DSM 46659</strain>
    </source>
</reference>
<dbReference type="InterPro" id="IPR036869">
    <property type="entry name" value="J_dom_sf"/>
</dbReference>
<keyword evidence="3" id="KW-1185">Reference proteome</keyword>
<feature type="region of interest" description="Disordered" evidence="1">
    <location>
        <begin position="49"/>
        <end position="68"/>
    </location>
</feature>
<dbReference type="SUPFAM" id="SSF46565">
    <property type="entry name" value="Chaperone J-domain"/>
    <property type="match status" value="1"/>
</dbReference>
<feature type="compositionally biased region" description="Basic and acidic residues" evidence="1">
    <location>
        <begin position="49"/>
        <end position="64"/>
    </location>
</feature>
<dbReference type="AlphaFoldDB" id="A0A7W9YMI2"/>
<evidence type="ECO:0000313" key="2">
    <source>
        <dbReference type="EMBL" id="MBB6174893.1"/>
    </source>
</evidence>
<protein>
    <recommendedName>
        <fullName evidence="4">J domain-containing protein</fullName>
    </recommendedName>
</protein>
<comment type="caution">
    <text evidence="2">The sequence shown here is derived from an EMBL/GenBank/DDBJ whole genome shotgun (WGS) entry which is preliminary data.</text>
</comment>